<keyword evidence="2" id="KW-1185">Reference proteome</keyword>
<reference evidence="1 2" key="1">
    <citation type="submission" date="2019-06" db="EMBL/GenBank/DDBJ databases">
        <title>A chromosomal-level reference genome of Carpinus fangiana (Coryloideae, Betulaceae).</title>
        <authorList>
            <person name="Yang X."/>
            <person name="Wang Z."/>
            <person name="Zhang L."/>
            <person name="Hao G."/>
            <person name="Liu J."/>
            <person name="Yang Y."/>
        </authorList>
    </citation>
    <scope>NUCLEOTIDE SEQUENCE [LARGE SCALE GENOMIC DNA]</scope>
    <source>
        <strain evidence="1">Cfa_2016G</strain>
        <tissue evidence="1">Leaf</tissue>
    </source>
</reference>
<protein>
    <submittedName>
        <fullName evidence="1">Uncharacterized protein</fullName>
    </submittedName>
</protein>
<accession>A0A5N6RTL8</accession>
<dbReference type="Proteomes" id="UP000327013">
    <property type="component" value="Chromosome 8"/>
</dbReference>
<evidence type="ECO:0000313" key="2">
    <source>
        <dbReference type="Proteomes" id="UP000327013"/>
    </source>
</evidence>
<proteinExistence type="predicted"/>
<name>A0A5N6RTL8_9ROSI</name>
<dbReference type="EMBL" id="CM017328">
    <property type="protein sequence ID" value="KAE8124751.1"/>
    <property type="molecule type" value="Genomic_DNA"/>
</dbReference>
<evidence type="ECO:0000313" key="1">
    <source>
        <dbReference type="EMBL" id="KAE8124751.1"/>
    </source>
</evidence>
<gene>
    <name evidence="1" type="ORF">FH972_019608</name>
</gene>
<organism evidence="1 2">
    <name type="scientific">Carpinus fangiana</name>
    <dbReference type="NCBI Taxonomy" id="176857"/>
    <lineage>
        <taxon>Eukaryota</taxon>
        <taxon>Viridiplantae</taxon>
        <taxon>Streptophyta</taxon>
        <taxon>Embryophyta</taxon>
        <taxon>Tracheophyta</taxon>
        <taxon>Spermatophyta</taxon>
        <taxon>Magnoliopsida</taxon>
        <taxon>eudicotyledons</taxon>
        <taxon>Gunneridae</taxon>
        <taxon>Pentapetalae</taxon>
        <taxon>rosids</taxon>
        <taxon>fabids</taxon>
        <taxon>Fagales</taxon>
        <taxon>Betulaceae</taxon>
        <taxon>Carpinus</taxon>
    </lineage>
</organism>
<dbReference type="AlphaFoldDB" id="A0A5N6RTL8"/>
<sequence length="90" mass="10365">MVFVRPSVSRTRRRWCLLNTFERDGAEHGPLDGAEILLEDSANKVEDEDGESDAGMGDVEGEPDLRVPGECVIWVLRLWWRRQRIGLGRW</sequence>